<dbReference type="InterPro" id="IPR051397">
    <property type="entry name" value="Zn-ADH-like_protein"/>
</dbReference>
<dbReference type="Gene3D" id="3.90.180.10">
    <property type="entry name" value="Medium-chain alcohol dehydrogenases, catalytic domain"/>
    <property type="match status" value="1"/>
</dbReference>
<dbReference type="AlphaFoldDB" id="A0A4P7GMA8"/>
<dbReference type="Pfam" id="PF00107">
    <property type="entry name" value="ADH_zinc_N"/>
    <property type="match status" value="1"/>
</dbReference>
<dbReference type="InterPro" id="IPR013149">
    <property type="entry name" value="ADH-like_C"/>
</dbReference>
<dbReference type="RefSeq" id="WP_135078270.1">
    <property type="nucleotide sequence ID" value="NZ_CP038267.1"/>
</dbReference>
<dbReference type="InterPro" id="IPR036291">
    <property type="entry name" value="NAD(P)-bd_dom_sf"/>
</dbReference>
<dbReference type="SUPFAM" id="SSF51735">
    <property type="entry name" value="NAD(P)-binding Rossmann-fold domains"/>
    <property type="match status" value="1"/>
</dbReference>
<reference evidence="2 3" key="1">
    <citation type="submission" date="2019-03" db="EMBL/GenBank/DDBJ databases">
        <title>Three New Species of Nocardioides, Nocardioides euryhalodurans sp. nov., Nocardioides seonyuensis sp. nov. and Nocardioides eburneoflavus sp. nov., Iolated from Soil.</title>
        <authorList>
            <person name="Roh S.G."/>
            <person name="Lee C."/>
            <person name="Kim M.-K."/>
            <person name="Kim S.B."/>
        </authorList>
    </citation>
    <scope>NUCLEOTIDE SEQUENCE [LARGE SCALE GENOMIC DNA]</scope>
    <source>
        <strain evidence="2 3">MMS17-SY117</strain>
    </source>
</reference>
<evidence type="ECO:0000259" key="1">
    <source>
        <dbReference type="SMART" id="SM00829"/>
    </source>
</evidence>
<dbReference type="Gene3D" id="3.40.50.720">
    <property type="entry name" value="NAD(P)-binding Rossmann-like Domain"/>
    <property type="match status" value="1"/>
</dbReference>
<dbReference type="SMART" id="SM00829">
    <property type="entry name" value="PKS_ER"/>
    <property type="match status" value="1"/>
</dbReference>
<organism evidence="2 3">
    <name type="scientific">Nocardioides euryhalodurans</name>
    <dbReference type="NCBI Taxonomy" id="2518370"/>
    <lineage>
        <taxon>Bacteria</taxon>
        <taxon>Bacillati</taxon>
        <taxon>Actinomycetota</taxon>
        <taxon>Actinomycetes</taxon>
        <taxon>Propionibacteriales</taxon>
        <taxon>Nocardioidaceae</taxon>
        <taxon>Nocardioides</taxon>
    </lineage>
</organism>
<evidence type="ECO:0000313" key="3">
    <source>
        <dbReference type="Proteomes" id="UP000294894"/>
    </source>
</evidence>
<sequence>MTGGMRAAAVREVGSPPLFGTFAYPDRATTVPPRFPIEHGDAPARPPSERASSLVAVTCAALNPIDLHVASGGFFQGPPQVPYVPGVEGVGRVLESDHLPAGTRVRFELGHPGYGGNGALAEQVVVDDESMVELPASVADDDAAALGVAGITAARALDLADLGAGEGVLVLGATGAVGAVAVQLARLRGAGRVVAAGRNPEQLRRAVAVLGADAAVELDGRSVADLAAAFREAAGGGVDVVVDPLWGEPAVAALAAGNLGVRLVNVGQAAGTSVEMPSVPLRGHRAVVRAISTAMDDLSLRRERYSEVLGHLAAGRLLVDHVTRPLEDVAEAWAAQASSPGRRLLLRVRPDSG</sequence>
<dbReference type="Pfam" id="PF08240">
    <property type="entry name" value="ADH_N"/>
    <property type="match status" value="1"/>
</dbReference>
<dbReference type="SUPFAM" id="SSF50129">
    <property type="entry name" value="GroES-like"/>
    <property type="match status" value="1"/>
</dbReference>
<dbReference type="PANTHER" id="PTHR43677">
    <property type="entry name" value="SHORT-CHAIN DEHYDROGENASE/REDUCTASE"/>
    <property type="match status" value="1"/>
</dbReference>
<protein>
    <submittedName>
        <fullName evidence="2">Zinc-binding alcohol dehydrogenase family protein</fullName>
    </submittedName>
</protein>
<dbReference type="Proteomes" id="UP000294894">
    <property type="component" value="Chromosome"/>
</dbReference>
<dbReference type="InterPro" id="IPR013154">
    <property type="entry name" value="ADH-like_N"/>
</dbReference>
<feature type="domain" description="Enoyl reductase (ER)" evidence="1">
    <location>
        <begin position="40"/>
        <end position="345"/>
    </location>
</feature>
<proteinExistence type="predicted"/>
<dbReference type="KEGG" id="noy:EXE57_13330"/>
<dbReference type="InterPro" id="IPR020843">
    <property type="entry name" value="ER"/>
</dbReference>
<evidence type="ECO:0000313" key="2">
    <source>
        <dbReference type="EMBL" id="QBR93143.1"/>
    </source>
</evidence>
<dbReference type="PANTHER" id="PTHR43677:SF11">
    <property type="entry name" value="ZINC-CONTAINING ALCOHOL DEHYDROGENASE"/>
    <property type="match status" value="1"/>
</dbReference>
<dbReference type="GO" id="GO:0016491">
    <property type="term" value="F:oxidoreductase activity"/>
    <property type="evidence" value="ECO:0007669"/>
    <property type="project" value="InterPro"/>
</dbReference>
<dbReference type="InterPro" id="IPR011032">
    <property type="entry name" value="GroES-like_sf"/>
</dbReference>
<dbReference type="OrthoDB" id="4330785at2"/>
<accession>A0A4P7GMA8</accession>
<name>A0A4P7GMA8_9ACTN</name>
<keyword evidence="3" id="KW-1185">Reference proteome</keyword>
<gene>
    <name evidence="2" type="ORF">EXE57_13330</name>
</gene>
<dbReference type="EMBL" id="CP038267">
    <property type="protein sequence ID" value="QBR93143.1"/>
    <property type="molecule type" value="Genomic_DNA"/>
</dbReference>